<organism evidence="2 3">
    <name type="scientific">Devosia nanyangense</name>
    <dbReference type="NCBI Taxonomy" id="1228055"/>
    <lineage>
        <taxon>Bacteria</taxon>
        <taxon>Pseudomonadati</taxon>
        <taxon>Pseudomonadota</taxon>
        <taxon>Alphaproteobacteria</taxon>
        <taxon>Hyphomicrobiales</taxon>
        <taxon>Devosiaceae</taxon>
        <taxon>Devosia</taxon>
    </lineage>
</organism>
<feature type="domain" description="Putative DNA-binding" evidence="1">
    <location>
        <begin position="7"/>
        <end position="95"/>
    </location>
</feature>
<dbReference type="Gene3D" id="1.10.150.690">
    <property type="entry name" value="DUF2063"/>
    <property type="match status" value="1"/>
</dbReference>
<accession>A0A933L0Z6</accession>
<dbReference type="GO" id="GO:0003677">
    <property type="term" value="F:DNA binding"/>
    <property type="evidence" value="ECO:0007669"/>
    <property type="project" value="UniProtKB-KW"/>
</dbReference>
<name>A0A933L0Z6_9HYPH</name>
<dbReference type="AlphaFoldDB" id="A0A933L0Z6"/>
<dbReference type="InterPro" id="IPR018640">
    <property type="entry name" value="DUF2063"/>
</dbReference>
<keyword evidence="2" id="KW-0238">DNA-binding</keyword>
<dbReference type="EMBL" id="JACRAF010000006">
    <property type="protein sequence ID" value="MBI4920576.1"/>
    <property type="molecule type" value="Genomic_DNA"/>
</dbReference>
<evidence type="ECO:0000259" key="1">
    <source>
        <dbReference type="Pfam" id="PF09836"/>
    </source>
</evidence>
<protein>
    <submittedName>
        <fullName evidence="2">DNA-binding domain-containing protein</fullName>
    </submittedName>
</protein>
<gene>
    <name evidence="2" type="ORF">HY834_02415</name>
</gene>
<dbReference type="Pfam" id="PF09836">
    <property type="entry name" value="DUF2063"/>
    <property type="match status" value="1"/>
</dbReference>
<reference evidence="2" key="1">
    <citation type="submission" date="2020-07" db="EMBL/GenBank/DDBJ databases">
        <title>Huge and variable diversity of episymbiotic CPR bacteria and DPANN archaea in groundwater ecosystems.</title>
        <authorList>
            <person name="He C.Y."/>
            <person name="Keren R."/>
            <person name="Whittaker M."/>
            <person name="Farag I.F."/>
            <person name="Doudna J."/>
            <person name="Cate J.H.D."/>
            <person name="Banfield J.F."/>
        </authorList>
    </citation>
    <scope>NUCLEOTIDE SEQUENCE</scope>
    <source>
        <strain evidence="2">NC_groundwater_1586_Pr3_B-0.1um_66_15</strain>
    </source>
</reference>
<proteinExistence type="predicted"/>
<evidence type="ECO:0000313" key="3">
    <source>
        <dbReference type="Proteomes" id="UP000782610"/>
    </source>
</evidence>
<sequence>MLALAETQATFRHAVAGEPSSAVAGLLVAPRDPIERLSIYRRHYRESFRRHLRGRYPTLEWLIGTPRMTALADAVLEARPPRAPSLAEYGAELTEIIAGPDYADLPPYVADIARLDWRLGSIAVEIEAPAIAITDLAAIPPHRLGDVRVDLQPGLSYLRSAWPVDELVKLRVTETAPEQLAFAAETVHLELRGARGKFGWRRLSGGEFFFRQSLQADRPLAAAAEQALCDDPGFDISAALARLFAEGLATAIHSPHRETQDD</sequence>
<evidence type="ECO:0000313" key="2">
    <source>
        <dbReference type="EMBL" id="MBI4920576.1"/>
    </source>
</evidence>
<dbReference type="Proteomes" id="UP000782610">
    <property type="component" value="Unassembled WGS sequence"/>
</dbReference>
<comment type="caution">
    <text evidence="2">The sequence shown here is derived from an EMBL/GenBank/DDBJ whole genome shotgun (WGS) entry which is preliminary data.</text>
</comment>
<dbReference type="InterPro" id="IPR044922">
    <property type="entry name" value="DUF2063_N_sf"/>
</dbReference>